<reference evidence="1" key="1">
    <citation type="submission" date="2023-11" db="EMBL/GenBank/DDBJ databases">
        <authorList>
            <person name="Poullet M."/>
        </authorList>
    </citation>
    <scope>NUCLEOTIDE SEQUENCE</scope>
    <source>
        <strain evidence="1">E1834</strain>
    </source>
</reference>
<comment type="caution">
    <text evidence="1">The sequence shown here is derived from an EMBL/GenBank/DDBJ whole genome shotgun (WGS) entry which is preliminary data.</text>
</comment>
<proteinExistence type="predicted"/>
<sequence length="197" mass="22107">MDGLAKRSSRRSLFGSGRAPETDEWLKELENKNMEEKVKKWNFDFREDKPLDTNETSTSHVYEAVNEEKVPSFYHAKTVGASGVSRSLFIHPAKVTKQSNLKIVHEKVVKTTISSKAKECIPSTSELNDAHEEEKPTTVSTSTLPSSSTSLPSPHKRLRKARRSEITPQKRKKVVATSTTGIGRKRAKRGIKMEKDG</sequence>
<gene>
    <name evidence="1" type="ORF">MENTE1834_LOCUS5539</name>
</gene>
<name>A0ACB0XZP2_MELEN</name>
<protein>
    <submittedName>
        <fullName evidence="1">Uncharacterized protein</fullName>
    </submittedName>
</protein>
<accession>A0ACB0XZP2</accession>
<evidence type="ECO:0000313" key="1">
    <source>
        <dbReference type="EMBL" id="CAK5024572.1"/>
    </source>
</evidence>
<organism evidence="1 2">
    <name type="scientific">Meloidogyne enterolobii</name>
    <name type="common">Root-knot nematode worm</name>
    <name type="synonym">Meloidogyne mayaguensis</name>
    <dbReference type="NCBI Taxonomy" id="390850"/>
    <lineage>
        <taxon>Eukaryota</taxon>
        <taxon>Metazoa</taxon>
        <taxon>Ecdysozoa</taxon>
        <taxon>Nematoda</taxon>
        <taxon>Chromadorea</taxon>
        <taxon>Rhabditida</taxon>
        <taxon>Tylenchina</taxon>
        <taxon>Tylenchomorpha</taxon>
        <taxon>Tylenchoidea</taxon>
        <taxon>Meloidogynidae</taxon>
        <taxon>Meloidogyninae</taxon>
        <taxon>Meloidogyne</taxon>
    </lineage>
</organism>
<dbReference type="Proteomes" id="UP001497535">
    <property type="component" value="Unassembled WGS sequence"/>
</dbReference>
<keyword evidence="2" id="KW-1185">Reference proteome</keyword>
<evidence type="ECO:0000313" key="2">
    <source>
        <dbReference type="Proteomes" id="UP001497535"/>
    </source>
</evidence>
<dbReference type="EMBL" id="CAVMJV010000004">
    <property type="protein sequence ID" value="CAK5024572.1"/>
    <property type="molecule type" value="Genomic_DNA"/>
</dbReference>